<accession>A0ABX1KF02</accession>
<feature type="domain" description="Activator of Hsp90 ATPase homologue 1/2-like C-terminal" evidence="2">
    <location>
        <begin position="23"/>
        <end position="150"/>
    </location>
</feature>
<comment type="caution">
    <text evidence="3">The sequence shown here is derived from an EMBL/GenBank/DDBJ whole genome shotgun (WGS) entry which is preliminary data.</text>
</comment>
<dbReference type="RefSeq" id="WP_168913391.1">
    <property type="nucleotide sequence ID" value="NZ_JABACI010000004.1"/>
</dbReference>
<dbReference type="Gene3D" id="3.30.530.20">
    <property type="match status" value="1"/>
</dbReference>
<dbReference type="InterPro" id="IPR023393">
    <property type="entry name" value="START-like_dom_sf"/>
</dbReference>
<keyword evidence="4" id="KW-1185">Reference proteome</keyword>
<evidence type="ECO:0000313" key="4">
    <source>
        <dbReference type="Proteomes" id="UP001429745"/>
    </source>
</evidence>
<evidence type="ECO:0000259" key="2">
    <source>
        <dbReference type="Pfam" id="PF08327"/>
    </source>
</evidence>
<proteinExistence type="inferred from homology"/>
<sequence>MTDLPPESDRIDGATLTMVRVFDAPREQVFDAWTNPDTVTRWWGPAGLHTPRDTVRIVAEVGGEWTATMIDEDGTEFRSHSIFTVLDRPNRIELTAAPGSEMPSTLSITLTEVEGMTIMTVVNRVLTEEPGLDSMAEGWASILEKLRGALGERVR</sequence>
<dbReference type="EMBL" id="JABACI010000004">
    <property type="protein sequence ID" value="NLP84940.1"/>
    <property type="molecule type" value="Genomic_DNA"/>
</dbReference>
<evidence type="ECO:0000256" key="1">
    <source>
        <dbReference type="ARBA" id="ARBA00006817"/>
    </source>
</evidence>
<reference evidence="3 4" key="1">
    <citation type="submission" date="2020-04" db="EMBL/GenBank/DDBJ databases">
        <title>CFH 90308 Microbacterium sp.</title>
        <authorList>
            <person name="Nie G."/>
            <person name="Ming H."/>
            <person name="Xia T."/>
        </authorList>
    </citation>
    <scope>NUCLEOTIDE SEQUENCE [LARGE SCALE GENOMIC DNA]</scope>
    <source>
        <strain evidence="3 4">CFH 90308</strain>
    </source>
</reference>
<name>A0ABX1KF02_9MICO</name>
<organism evidence="3 4">
    <name type="scientific">Microbacterium salsuginis</name>
    <dbReference type="NCBI Taxonomy" id="2722803"/>
    <lineage>
        <taxon>Bacteria</taxon>
        <taxon>Bacillati</taxon>
        <taxon>Actinomycetota</taxon>
        <taxon>Actinomycetes</taxon>
        <taxon>Micrococcales</taxon>
        <taxon>Microbacteriaceae</taxon>
        <taxon>Microbacterium</taxon>
    </lineage>
</organism>
<gene>
    <name evidence="3" type="ORF">HF576_13895</name>
</gene>
<protein>
    <submittedName>
        <fullName evidence="3">SRPBCC domain-containing protein</fullName>
    </submittedName>
</protein>
<dbReference type="Pfam" id="PF08327">
    <property type="entry name" value="AHSA1"/>
    <property type="match status" value="1"/>
</dbReference>
<dbReference type="CDD" id="cd07814">
    <property type="entry name" value="SRPBCC_CalC_Aha1-like"/>
    <property type="match status" value="1"/>
</dbReference>
<dbReference type="Proteomes" id="UP001429745">
    <property type="component" value="Unassembled WGS sequence"/>
</dbReference>
<dbReference type="SUPFAM" id="SSF55961">
    <property type="entry name" value="Bet v1-like"/>
    <property type="match status" value="1"/>
</dbReference>
<comment type="similarity">
    <text evidence="1">Belongs to the AHA1 family.</text>
</comment>
<dbReference type="InterPro" id="IPR013538">
    <property type="entry name" value="ASHA1/2-like_C"/>
</dbReference>
<evidence type="ECO:0000313" key="3">
    <source>
        <dbReference type="EMBL" id="NLP84940.1"/>
    </source>
</evidence>